<evidence type="ECO:0000256" key="1">
    <source>
        <dbReference type="SAM" id="SignalP"/>
    </source>
</evidence>
<feature type="signal peptide" evidence="1">
    <location>
        <begin position="1"/>
        <end position="21"/>
    </location>
</feature>
<name>A0ABT0IKR9_9HYPH</name>
<gene>
    <name evidence="2" type="ORF">M0654_00555</name>
</gene>
<keyword evidence="1" id="KW-0732">Signal</keyword>
<dbReference type="EMBL" id="JALPRY010000001">
    <property type="protein sequence ID" value="MCK8778461.1"/>
    <property type="molecule type" value="Genomic_DNA"/>
</dbReference>
<feature type="chain" id="PRO_5045208080" description="DUF945 domain-containing protein" evidence="1">
    <location>
        <begin position="22"/>
        <end position="481"/>
    </location>
</feature>
<keyword evidence="3" id="KW-1185">Reference proteome</keyword>
<evidence type="ECO:0008006" key="4">
    <source>
        <dbReference type="Google" id="ProtNLM"/>
    </source>
</evidence>
<dbReference type="RefSeq" id="WP_248681376.1">
    <property type="nucleotide sequence ID" value="NZ_JALPRY010000001.1"/>
</dbReference>
<evidence type="ECO:0000313" key="2">
    <source>
        <dbReference type="EMBL" id="MCK8778461.1"/>
    </source>
</evidence>
<reference evidence="2 3" key="1">
    <citation type="submission" date="2022-04" db="EMBL/GenBank/DDBJ databases">
        <title>Rhizobium coralii sp. nov., isolated from coral Turbinaria peltata.</title>
        <authorList>
            <person name="Sun H."/>
        </authorList>
    </citation>
    <scope>NUCLEOTIDE SEQUENCE [LARGE SCALE GENOMIC DNA]</scope>
    <source>
        <strain evidence="2 3">NTR19</strain>
    </source>
</reference>
<accession>A0ABT0IKR9</accession>
<sequence>MRTKIIAGSVLIALAVNPATAADINAQGAAALQESLTGFLPEQVKKSDFLTVTPAGDRYEISYDFGKLIGTLGLKDFTVAGLTPFIMAASPLDNGQWKLNSDSDVNFSVSGKLPDGKETDVTYSVTDMVFSGIFDPAIAFMRSAAAMSGPIRMVSKSGEEELEASFAGMNYTLASVGSKTAGAIDFTGKGSFKNFYERIVAPETPEFEVRSQSLDFDVGVEGVTATRIRDLMSFILPLIKKDKPSPEEIARLKELFRDAMPFFTSLSEKLTFNEFKVVSPFGDFGLGKLDYMLTMTEPNASTRIGIGARIENVSAPSGILPEAYEQLVPDLAEIEIGLADLNISRFIDVLMEQDAPRPANAKDPKDDELTQAVLNDGQLTIDFPKILAKSSIYDVEASGKVKGYPDQKDRYSLEATILAGDFDKLIKHVQEMAKDDPDLNQTSLLMMMAKGIAKTEPDGRLRWDVRSADGKSLTVNGQVLQ</sequence>
<evidence type="ECO:0000313" key="3">
    <source>
        <dbReference type="Proteomes" id="UP001202827"/>
    </source>
</evidence>
<comment type="caution">
    <text evidence="2">The sequence shown here is derived from an EMBL/GenBank/DDBJ whole genome shotgun (WGS) entry which is preliminary data.</text>
</comment>
<organism evidence="2 3">
    <name type="scientific">Neorhizobium turbinariae</name>
    <dbReference type="NCBI Taxonomy" id="2937795"/>
    <lineage>
        <taxon>Bacteria</taxon>
        <taxon>Pseudomonadati</taxon>
        <taxon>Pseudomonadota</taxon>
        <taxon>Alphaproteobacteria</taxon>
        <taxon>Hyphomicrobiales</taxon>
        <taxon>Rhizobiaceae</taxon>
        <taxon>Rhizobium/Agrobacterium group</taxon>
        <taxon>Neorhizobium</taxon>
    </lineage>
</organism>
<dbReference type="Proteomes" id="UP001202827">
    <property type="component" value="Unassembled WGS sequence"/>
</dbReference>
<protein>
    <recommendedName>
        <fullName evidence="4">DUF945 domain-containing protein</fullName>
    </recommendedName>
</protein>
<proteinExistence type="predicted"/>